<dbReference type="PANTHER" id="PTHR23151">
    <property type="entry name" value="DIHYDROLIPOAMIDE ACETYL/SUCCINYL-TRANSFERASE-RELATED"/>
    <property type="match status" value="1"/>
</dbReference>
<accession>A0AAD5LGN9</accession>
<dbReference type="InterPro" id="IPR011053">
    <property type="entry name" value="Single_hybrid_motif"/>
</dbReference>
<dbReference type="GO" id="GO:0045254">
    <property type="term" value="C:pyruvate dehydrogenase complex"/>
    <property type="evidence" value="ECO:0007669"/>
    <property type="project" value="InterPro"/>
</dbReference>
<dbReference type="SUPFAM" id="SSF51230">
    <property type="entry name" value="Single hybrid motif"/>
    <property type="match status" value="1"/>
</dbReference>
<dbReference type="GO" id="GO:0005739">
    <property type="term" value="C:mitochondrion"/>
    <property type="evidence" value="ECO:0007669"/>
    <property type="project" value="TreeGrafter"/>
</dbReference>
<feature type="domain" description="Lipoyl-binding" evidence="1">
    <location>
        <begin position="67"/>
        <end position="128"/>
    </location>
</feature>
<dbReference type="InterPro" id="IPR000089">
    <property type="entry name" value="Biotin_lipoyl"/>
</dbReference>
<dbReference type="GO" id="GO:0006086">
    <property type="term" value="P:pyruvate decarboxylation to acetyl-CoA"/>
    <property type="evidence" value="ECO:0007669"/>
    <property type="project" value="InterPro"/>
</dbReference>
<dbReference type="EMBL" id="JAKCXM010000236">
    <property type="protein sequence ID" value="KAJ0397848.1"/>
    <property type="molecule type" value="Genomic_DNA"/>
</dbReference>
<evidence type="ECO:0000259" key="1">
    <source>
        <dbReference type="Pfam" id="PF00364"/>
    </source>
</evidence>
<dbReference type="InterPro" id="IPR045257">
    <property type="entry name" value="E2/Pdx1"/>
</dbReference>
<proteinExistence type="predicted"/>
<dbReference type="Proteomes" id="UP001209570">
    <property type="component" value="Unassembled WGS sequence"/>
</dbReference>
<evidence type="ECO:0000313" key="3">
    <source>
        <dbReference type="Proteomes" id="UP001209570"/>
    </source>
</evidence>
<dbReference type="CDD" id="cd06849">
    <property type="entry name" value="lipoyl_domain"/>
    <property type="match status" value="1"/>
</dbReference>
<organism evidence="2 3">
    <name type="scientific">Pythium insidiosum</name>
    <name type="common">Pythiosis disease agent</name>
    <dbReference type="NCBI Taxonomy" id="114742"/>
    <lineage>
        <taxon>Eukaryota</taxon>
        <taxon>Sar</taxon>
        <taxon>Stramenopiles</taxon>
        <taxon>Oomycota</taxon>
        <taxon>Peronosporomycetes</taxon>
        <taxon>Pythiales</taxon>
        <taxon>Pythiaceae</taxon>
        <taxon>Pythium</taxon>
    </lineage>
</organism>
<dbReference type="Gene3D" id="2.40.50.100">
    <property type="match status" value="1"/>
</dbReference>
<keyword evidence="3" id="KW-1185">Reference proteome</keyword>
<sequence>MLLRLALRRCSIAPTRLAVRRLSTAGSAAAAGGSDAGDADKSVLPPHTKFRMPDLDFENVSGGSSSTVTLSKWHLKEGAKIVDGAHMCEIDTPDLVFVLDSGDEGYLARILVPEGTENVPPNQPLAIIVPTHEDIEPFVDALQRHPTAIEGYVEPSAAEQKAIADTAADDATSSADSTDSSDAADVLRYLQKLQKEGHFADEQVFKVLKKLARKNDKQLLITFKGSFSREIPRDEASFDANFFVETATELAEEALEQPSN</sequence>
<name>A0AAD5LGN9_PYTIN</name>
<evidence type="ECO:0000313" key="2">
    <source>
        <dbReference type="EMBL" id="KAJ0397848.1"/>
    </source>
</evidence>
<dbReference type="AlphaFoldDB" id="A0AAD5LGN9"/>
<dbReference type="PANTHER" id="PTHR23151:SF90">
    <property type="entry name" value="DIHYDROLIPOYLLYSINE-RESIDUE ACETYLTRANSFERASE COMPONENT OF PYRUVATE DEHYDROGENASE COMPLEX, MITOCHONDRIAL-RELATED"/>
    <property type="match status" value="1"/>
</dbReference>
<reference evidence="2" key="1">
    <citation type="submission" date="2021-12" db="EMBL/GenBank/DDBJ databases">
        <title>Prjna785345.</title>
        <authorList>
            <person name="Rujirawat T."/>
            <person name="Krajaejun T."/>
        </authorList>
    </citation>
    <scope>NUCLEOTIDE SEQUENCE</scope>
    <source>
        <strain evidence="2">Pi057C3</strain>
    </source>
</reference>
<comment type="caution">
    <text evidence="2">The sequence shown here is derived from an EMBL/GenBank/DDBJ whole genome shotgun (WGS) entry which is preliminary data.</text>
</comment>
<gene>
    <name evidence="2" type="ORF">P43SY_007633</name>
</gene>
<protein>
    <recommendedName>
        <fullName evidence="1">Lipoyl-binding domain-containing protein</fullName>
    </recommendedName>
</protein>
<dbReference type="Pfam" id="PF00364">
    <property type="entry name" value="Biotin_lipoyl"/>
    <property type="match status" value="1"/>
</dbReference>